<sequence length="432" mass="49072">MLRAIENVEVNIQLRMSSLSVYDLELELEKAKRKRSFLMNTDPKVLIVTSAFGDGHIKVAEAIDHSFRRRGISRIVTMDLFAAVYPSLNELSRRFYLNTTGYTQEFYGLVYKLTSRMKPDQFMGRWIHSMGKRKVQRIIDEIGPDIIIHTFPYLAAAELASTKGRRIPLFTVMTDYVVHGRWLHPQTTKYFVATESMKAELMSLGITEEKLVVSGIPIREAFEQTQEREALLRKHGLDGNRHYLLLAAGAYGVLSDINHLIIRVLQQSNFDVVVLCGNNHKLQMATEELFQENPRVHIRGYTEEMQELMCISSCLLTKAGGITLTEAMALALPVIVYRPLPGQEAGNAEWLSEHNLIEIARDEEQLVEQLQRLEHLGYKDEKVQAMKSFSRKSAADAIVTEALEVIKLRQPSVSAVKSMIVEGQAKTIPGYY</sequence>
<dbReference type="InterPro" id="IPR050519">
    <property type="entry name" value="Glycosyltransf_28_UgtP"/>
</dbReference>
<evidence type="ECO:0000313" key="7">
    <source>
        <dbReference type="EMBL" id="AWV35062.1"/>
    </source>
</evidence>
<evidence type="ECO:0000256" key="2">
    <source>
        <dbReference type="ARBA" id="ARBA00006962"/>
    </source>
</evidence>
<dbReference type="GO" id="GO:0016758">
    <property type="term" value="F:hexosyltransferase activity"/>
    <property type="evidence" value="ECO:0007669"/>
    <property type="project" value="InterPro"/>
</dbReference>
<evidence type="ECO:0000259" key="6">
    <source>
        <dbReference type="Pfam" id="PF06925"/>
    </source>
</evidence>
<keyword evidence="3" id="KW-0328">Glycosyltransferase</keyword>
<dbReference type="Proteomes" id="UP000249163">
    <property type="component" value="Chromosome"/>
</dbReference>
<reference evidence="7 8" key="1">
    <citation type="submission" date="2017-06" db="EMBL/GenBank/DDBJ databases">
        <title>Complete genome sequence of Paenibacillus odorifer CBA7130.</title>
        <authorList>
            <person name="Nam Y.-D."/>
            <person name="Kang J."/>
            <person name="Chung W.-H."/>
        </authorList>
    </citation>
    <scope>NUCLEOTIDE SEQUENCE [LARGE SCALE GENOMIC DNA]</scope>
    <source>
        <strain evidence="7 8">CBA7130</strain>
    </source>
</reference>
<evidence type="ECO:0000256" key="3">
    <source>
        <dbReference type="ARBA" id="ARBA00022676"/>
    </source>
</evidence>
<organism evidence="7 8">
    <name type="scientific">Paenibacillus odorifer</name>
    <dbReference type="NCBI Taxonomy" id="189426"/>
    <lineage>
        <taxon>Bacteria</taxon>
        <taxon>Bacillati</taxon>
        <taxon>Bacillota</taxon>
        <taxon>Bacilli</taxon>
        <taxon>Bacillales</taxon>
        <taxon>Paenibacillaceae</taxon>
        <taxon>Paenibacillus</taxon>
    </lineage>
</organism>
<dbReference type="EMBL" id="CP021965">
    <property type="protein sequence ID" value="AWV35062.1"/>
    <property type="molecule type" value="Genomic_DNA"/>
</dbReference>
<feature type="domain" description="Diacylglycerol glucosyltransferase N-terminal" evidence="6">
    <location>
        <begin position="56"/>
        <end position="218"/>
    </location>
</feature>
<name>A0AAD0KLF8_9BACL</name>
<dbReference type="GO" id="GO:0016020">
    <property type="term" value="C:membrane"/>
    <property type="evidence" value="ECO:0007669"/>
    <property type="project" value="UniProtKB-SubCell"/>
</dbReference>
<accession>A0AAD0KLF8</accession>
<keyword evidence="4" id="KW-0808">Transferase</keyword>
<dbReference type="PANTHER" id="PTHR43025">
    <property type="entry name" value="MONOGALACTOSYLDIACYLGLYCEROL SYNTHASE"/>
    <property type="match status" value="1"/>
</dbReference>
<dbReference type="AlphaFoldDB" id="A0AAD0KLF8"/>
<dbReference type="Gene3D" id="3.40.50.2000">
    <property type="entry name" value="Glycogen Phosphorylase B"/>
    <property type="match status" value="1"/>
</dbReference>
<dbReference type="Pfam" id="PF04101">
    <property type="entry name" value="Glyco_tran_28_C"/>
    <property type="match status" value="1"/>
</dbReference>
<dbReference type="Pfam" id="PF06925">
    <property type="entry name" value="MGDG_synth"/>
    <property type="match status" value="1"/>
</dbReference>
<evidence type="ECO:0000256" key="4">
    <source>
        <dbReference type="ARBA" id="ARBA00022679"/>
    </source>
</evidence>
<evidence type="ECO:0000259" key="5">
    <source>
        <dbReference type="Pfam" id="PF04101"/>
    </source>
</evidence>
<dbReference type="InterPro" id="IPR007235">
    <property type="entry name" value="Glyco_trans_28_C"/>
</dbReference>
<evidence type="ECO:0000313" key="8">
    <source>
        <dbReference type="Proteomes" id="UP000249163"/>
    </source>
</evidence>
<protein>
    <submittedName>
        <fullName evidence="7">Uncharacterized protein</fullName>
    </submittedName>
</protein>
<dbReference type="GO" id="GO:0009247">
    <property type="term" value="P:glycolipid biosynthetic process"/>
    <property type="evidence" value="ECO:0007669"/>
    <property type="project" value="InterPro"/>
</dbReference>
<gene>
    <name evidence="7" type="ORF">CD191_21855</name>
</gene>
<dbReference type="PANTHER" id="PTHR43025:SF3">
    <property type="entry name" value="MONOGALACTOSYLDIACYLGLYCEROL SYNTHASE 1, CHLOROPLASTIC"/>
    <property type="match status" value="1"/>
</dbReference>
<dbReference type="SUPFAM" id="SSF53756">
    <property type="entry name" value="UDP-Glycosyltransferase/glycogen phosphorylase"/>
    <property type="match status" value="1"/>
</dbReference>
<proteinExistence type="inferred from homology"/>
<comment type="similarity">
    <text evidence="2">Belongs to the glycosyltransferase 28 family.</text>
</comment>
<feature type="domain" description="Glycosyl transferase family 28 C-terminal" evidence="5">
    <location>
        <begin position="265"/>
        <end position="397"/>
    </location>
</feature>
<comment type="subcellular location">
    <subcellularLocation>
        <location evidence="1">Membrane</location>
    </subcellularLocation>
</comment>
<evidence type="ECO:0000256" key="1">
    <source>
        <dbReference type="ARBA" id="ARBA00004370"/>
    </source>
</evidence>
<dbReference type="InterPro" id="IPR009695">
    <property type="entry name" value="Diacylglyc_glucosyltr_N"/>
</dbReference>